<proteinExistence type="predicted"/>
<dbReference type="RefSeq" id="WP_138403548.1">
    <property type="nucleotide sequence ID" value="NZ_VBSP01000002.1"/>
</dbReference>
<comment type="caution">
    <text evidence="2">The sequence shown here is derived from an EMBL/GenBank/DDBJ whole genome shotgun (WGS) entry which is preliminary data.</text>
</comment>
<sequence>MKNMIKGLVMLLLFTMFVPLMNHVHATSETSSTDAEMVPEWGITLFEDKAQENKMLDRAWEDYQTAIEYYQLADLETMDPGTSYAQVIGTYNPDEDIEVKEESAEDGTATISYIYRAEEGDLNPNTGIEDWAQVDFYFVNENLIYTGITTLSLAFMAEGLVSTTDHSALVSDNASVEELAEVENFELNGFGQIKVDGEYAYGVGYPKESDNIGEGGLLIIQDGQVVGDSTATFEDLMAYSFSGFIYLMLVSQVDNQVFEPAQ</sequence>
<dbReference type="AlphaFoldDB" id="A0A5R9EFX1"/>
<reference evidence="2 3" key="1">
    <citation type="submission" date="2019-05" db="EMBL/GenBank/DDBJ databases">
        <title>The metagenome of a microbial culture collection derived from dairy environment covers the genomic content of the human microbiome.</title>
        <authorList>
            <person name="Roder T."/>
            <person name="Wuthrich D."/>
            <person name="Sattari Z."/>
            <person name="Von Ah U."/>
            <person name="Bar C."/>
            <person name="Ronchi F."/>
            <person name="Macpherson A.J."/>
            <person name="Ganal-Vonarburg S.C."/>
            <person name="Bruggmann R."/>
            <person name="Vergeres G."/>
        </authorList>
    </citation>
    <scope>NUCLEOTIDE SEQUENCE [LARGE SCALE GENOMIC DNA]</scope>
    <source>
        <strain evidence="2 3">FAM 24227</strain>
    </source>
</reference>
<evidence type="ECO:0000313" key="3">
    <source>
        <dbReference type="Proteomes" id="UP000306420"/>
    </source>
</evidence>
<protein>
    <submittedName>
        <fullName evidence="2">Uncharacterized protein</fullName>
    </submittedName>
</protein>
<dbReference type="Proteomes" id="UP000306420">
    <property type="component" value="Unassembled WGS sequence"/>
</dbReference>
<feature type="signal peptide" evidence="1">
    <location>
        <begin position="1"/>
        <end position="26"/>
    </location>
</feature>
<organism evidence="2 3">
    <name type="scientific">Ruoffia tabacinasalis</name>
    <dbReference type="NCBI Taxonomy" id="87458"/>
    <lineage>
        <taxon>Bacteria</taxon>
        <taxon>Bacillati</taxon>
        <taxon>Bacillota</taxon>
        <taxon>Bacilli</taxon>
        <taxon>Lactobacillales</taxon>
        <taxon>Aerococcaceae</taxon>
        <taxon>Ruoffia</taxon>
    </lineage>
</organism>
<dbReference type="EMBL" id="VBSP01000002">
    <property type="protein sequence ID" value="TLQ49266.1"/>
    <property type="molecule type" value="Genomic_DNA"/>
</dbReference>
<accession>A0A5R9EFX1</accession>
<feature type="chain" id="PRO_5024421651" evidence="1">
    <location>
        <begin position="27"/>
        <end position="262"/>
    </location>
</feature>
<gene>
    <name evidence="2" type="ORF">FEZ33_01130</name>
</gene>
<evidence type="ECO:0000256" key="1">
    <source>
        <dbReference type="SAM" id="SignalP"/>
    </source>
</evidence>
<name>A0A5R9EFX1_9LACT</name>
<keyword evidence="1" id="KW-0732">Signal</keyword>
<evidence type="ECO:0000313" key="2">
    <source>
        <dbReference type="EMBL" id="TLQ49266.1"/>
    </source>
</evidence>